<organism evidence="2 3">
    <name type="scientific">Acrodontium crateriforme</name>
    <dbReference type="NCBI Taxonomy" id="150365"/>
    <lineage>
        <taxon>Eukaryota</taxon>
        <taxon>Fungi</taxon>
        <taxon>Dikarya</taxon>
        <taxon>Ascomycota</taxon>
        <taxon>Pezizomycotina</taxon>
        <taxon>Dothideomycetes</taxon>
        <taxon>Dothideomycetidae</taxon>
        <taxon>Mycosphaerellales</taxon>
        <taxon>Teratosphaeriaceae</taxon>
        <taxon>Acrodontium</taxon>
    </lineage>
</organism>
<proteinExistence type="predicted"/>
<dbReference type="Proteomes" id="UP001303373">
    <property type="component" value="Chromosome 2"/>
</dbReference>
<evidence type="ECO:0000313" key="3">
    <source>
        <dbReference type="Proteomes" id="UP001303373"/>
    </source>
</evidence>
<name>A0AAQ3M037_9PEZI</name>
<feature type="compositionally biased region" description="Polar residues" evidence="1">
    <location>
        <begin position="116"/>
        <end position="129"/>
    </location>
</feature>
<evidence type="ECO:0000313" key="2">
    <source>
        <dbReference type="EMBL" id="WPG99064.1"/>
    </source>
</evidence>
<dbReference type="AlphaFoldDB" id="A0AAQ3M037"/>
<dbReference type="EMBL" id="CP138581">
    <property type="protein sequence ID" value="WPG99064.1"/>
    <property type="molecule type" value="Genomic_DNA"/>
</dbReference>
<feature type="compositionally biased region" description="Basic residues" evidence="1">
    <location>
        <begin position="19"/>
        <end position="31"/>
    </location>
</feature>
<feature type="compositionally biased region" description="Acidic residues" evidence="1">
    <location>
        <begin position="134"/>
        <end position="143"/>
    </location>
</feature>
<accession>A0AAQ3M037</accession>
<feature type="compositionally biased region" description="Basic residues" evidence="1">
    <location>
        <begin position="105"/>
        <end position="115"/>
    </location>
</feature>
<feature type="region of interest" description="Disordered" evidence="1">
    <location>
        <begin position="1"/>
        <end position="32"/>
    </location>
</feature>
<reference evidence="2 3" key="1">
    <citation type="submission" date="2023-11" db="EMBL/GenBank/DDBJ databases">
        <title>An acidophilic fungus is an integral part of prey digestion in a carnivorous sundew plant.</title>
        <authorList>
            <person name="Tsai I.J."/>
        </authorList>
    </citation>
    <scope>NUCLEOTIDE SEQUENCE [LARGE SCALE GENOMIC DNA]</scope>
    <source>
        <strain evidence="2">169a</strain>
    </source>
</reference>
<protein>
    <submittedName>
        <fullName evidence="2">Uncharacterized protein</fullName>
    </submittedName>
</protein>
<sequence>MPSEPINPKPSPLQDRDRALRRREKRWRRQKQSAELRAKWTYARNFNYFDDETCDGLREVNAQRERKEHFNSMSVRRIQAKAIVREAARRSLPVDLKDDNLRLTLRHKRTGRKKSTSPLRRSDSTTQTGREVESEIETCEEKE</sequence>
<feature type="region of interest" description="Disordered" evidence="1">
    <location>
        <begin position="105"/>
        <end position="143"/>
    </location>
</feature>
<feature type="compositionally biased region" description="Pro residues" evidence="1">
    <location>
        <begin position="1"/>
        <end position="11"/>
    </location>
</feature>
<evidence type="ECO:0000256" key="1">
    <source>
        <dbReference type="SAM" id="MobiDB-lite"/>
    </source>
</evidence>
<keyword evidence="3" id="KW-1185">Reference proteome</keyword>
<gene>
    <name evidence="2" type="ORF">R9X50_00186900</name>
</gene>